<accession>A0A2T1DBT0</accession>
<keyword evidence="2" id="KW-0812">Transmembrane</keyword>
<evidence type="ECO:0000256" key="2">
    <source>
        <dbReference type="SAM" id="Phobius"/>
    </source>
</evidence>
<dbReference type="RefSeq" id="WP_073073478.1">
    <property type="nucleotide sequence ID" value="NZ_MPPI01000023.1"/>
</dbReference>
<dbReference type="Proteomes" id="UP000238634">
    <property type="component" value="Unassembled WGS sequence"/>
</dbReference>
<proteinExistence type="predicted"/>
<dbReference type="Pfam" id="PF07963">
    <property type="entry name" value="N_methyl"/>
    <property type="match status" value="1"/>
</dbReference>
<reference evidence="3 4" key="2">
    <citation type="submission" date="2018-03" db="EMBL/GenBank/DDBJ databases">
        <title>The ancient ancestry and fast evolution of plastids.</title>
        <authorList>
            <person name="Moore K.R."/>
            <person name="Magnabosco C."/>
            <person name="Momper L."/>
            <person name="Gold D.A."/>
            <person name="Bosak T."/>
            <person name="Fournier G.P."/>
        </authorList>
    </citation>
    <scope>NUCLEOTIDE SEQUENCE [LARGE SCALE GENOMIC DNA]</scope>
    <source>
        <strain evidence="3 4">ULC007</strain>
    </source>
</reference>
<feature type="transmembrane region" description="Helical" evidence="2">
    <location>
        <begin position="43"/>
        <end position="62"/>
    </location>
</feature>
<keyword evidence="2" id="KW-0472">Membrane</keyword>
<reference evidence="3 4" key="1">
    <citation type="submission" date="2018-02" db="EMBL/GenBank/DDBJ databases">
        <authorList>
            <person name="Cohen D.B."/>
            <person name="Kent A.D."/>
        </authorList>
    </citation>
    <scope>NUCLEOTIDE SEQUENCE [LARGE SCALE GENOMIC DNA]</scope>
    <source>
        <strain evidence="3 4">ULC007</strain>
    </source>
</reference>
<keyword evidence="2" id="KW-1133">Transmembrane helix</keyword>
<evidence type="ECO:0000313" key="3">
    <source>
        <dbReference type="EMBL" id="PSB17982.1"/>
    </source>
</evidence>
<organism evidence="3 4">
    <name type="scientific">Phormidesmis priestleyi ULC007</name>
    <dbReference type="NCBI Taxonomy" id="1920490"/>
    <lineage>
        <taxon>Bacteria</taxon>
        <taxon>Bacillati</taxon>
        <taxon>Cyanobacteriota</taxon>
        <taxon>Cyanophyceae</taxon>
        <taxon>Leptolyngbyales</taxon>
        <taxon>Leptolyngbyaceae</taxon>
        <taxon>Phormidesmis</taxon>
    </lineage>
</organism>
<dbReference type="PROSITE" id="PS00409">
    <property type="entry name" value="PROKAR_NTER_METHYL"/>
    <property type="match status" value="1"/>
</dbReference>
<evidence type="ECO:0000256" key="1">
    <source>
        <dbReference type="SAM" id="MobiDB-lite"/>
    </source>
</evidence>
<protein>
    <submittedName>
        <fullName evidence="3">Type II secretion system protein</fullName>
    </submittedName>
</protein>
<comment type="caution">
    <text evidence="3">The sequence shown here is derived from an EMBL/GenBank/DDBJ whole genome shotgun (WGS) entry which is preliminary data.</text>
</comment>
<keyword evidence="4" id="KW-1185">Reference proteome</keyword>
<dbReference type="AlphaFoldDB" id="A0A2T1DBT0"/>
<sequence>MSVTPTKKWLAPGFALSFSLSLTQKIAASRQRSDQGLTLIEGLVAIVVVSITLVSITPPIFWATGTRVQNRRAEQALQLAQGEIDRVRTLVDQGQATIKLLPPVGADNIRVANSVPAPTSAKSGLVTVNPSCKTNPDNGESPALGEYIQINTDPNPENPNDCKPNFLMQTFRSTGLDGDGNPVTGSAIPEGFVMGVRVYSIVAEPNLIGSKAETTQASLKGTNGLGNQLTRPLAVQYSTIVRSNASKNLDLYRKLCPTAGAGQC</sequence>
<feature type="compositionally biased region" description="Polar residues" evidence="1">
    <location>
        <begin position="120"/>
        <end position="138"/>
    </location>
</feature>
<dbReference type="OrthoDB" id="461404at2"/>
<gene>
    <name evidence="3" type="ORF">C7B65_16645</name>
</gene>
<evidence type="ECO:0000313" key="4">
    <source>
        <dbReference type="Proteomes" id="UP000238634"/>
    </source>
</evidence>
<name>A0A2T1DBT0_9CYAN</name>
<feature type="region of interest" description="Disordered" evidence="1">
    <location>
        <begin position="120"/>
        <end position="141"/>
    </location>
</feature>
<dbReference type="EMBL" id="PVWG01000021">
    <property type="protein sequence ID" value="PSB17982.1"/>
    <property type="molecule type" value="Genomic_DNA"/>
</dbReference>
<dbReference type="InterPro" id="IPR012902">
    <property type="entry name" value="N_methyl_site"/>
</dbReference>
<dbReference type="STRING" id="1920490.GCA_001895925_05110"/>